<accession>A0ABT2RP76</accession>
<organism evidence="2 3">
    <name type="scientific">Dorea acetigenes</name>
    <dbReference type="NCBI Taxonomy" id="2981787"/>
    <lineage>
        <taxon>Bacteria</taxon>
        <taxon>Bacillati</taxon>
        <taxon>Bacillota</taxon>
        <taxon>Clostridia</taxon>
        <taxon>Lachnospirales</taxon>
        <taxon>Lachnospiraceae</taxon>
        <taxon>Dorea</taxon>
    </lineage>
</organism>
<dbReference type="Proteomes" id="UP001652431">
    <property type="component" value="Unassembled WGS sequence"/>
</dbReference>
<dbReference type="CDD" id="cd00761">
    <property type="entry name" value="Glyco_tranf_GTA_type"/>
    <property type="match status" value="1"/>
</dbReference>
<evidence type="ECO:0000313" key="2">
    <source>
        <dbReference type="EMBL" id="MCU6687210.1"/>
    </source>
</evidence>
<dbReference type="Gene3D" id="3.90.550.10">
    <property type="entry name" value="Spore Coat Polysaccharide Biosynthesis Protein SpsA, Chain A"/>
    <property type="match status" value="1"/>
</dbReference>
<dbReference type="RefSeq" id="WP_158370727.1">
    <property type="nucleotide sequence ID" value="NZ_JAOQJU010000015.1"/>
</dbReference>
<name>A0ABT2RP76_9FIRM</name>
<sequence length="312" mass="36833">MKKTILPITVLIPTMNRPQTLKRTLNKYLDSECLPAQIVVVDQSTSEEIAAEIKRLVEEIRGRIETFYVYQAEPSLTKARNTAFSYAKHEVIICSDDDIDVYSDTLKQIYNLMSNKQIAMIAGLDDNASETTSKIGYLLGTKSFSKRNIGHVTWSMLGCFPNKITEQTDTMWAMGFFFVIRKSLANKWKLMWDEKLTGYAYAEDLDYTYDYYKKAKAEKLKCIMSNRVHVKHMVSREYRTPTKKSAYMYILNRAYLSYKHQMGWKSVVAMRWCNFWRFVEWKIKKQNAECLKEAMRYWRKHRLEIQKGDFPY</sequence>
<dbReference type="Pfam" id="PF00535">
    <property type="entry name" value="Glycos_transf_2"/>
    <property type="match status" value="1"/>
</dbReference>
<dbReference type="SUPFAM" id="SSF53448">
    <property type="entry name" value="Nucleotide-diphospho-sugar transferases"/>
    <property type="match status" value="1"/>
</dbReference>
<evidence type="ECO:0000313" key="3">
    <source>
        <dbReference type="Proteomes" id="UP001652431"/>
    </source>
</evidence>
<dbReference type="InterPro" id="IPR029044">
    <property type="entry name" value="Nucleotide-diphossugar_trans"/>
</dbReference>
<protein>
    <submittedName>
        <fullName evidence="2">Glycosyltransferase</fullName>
    </submittedName>
</protein>
<dbReference type="PANTHER" id="PTHR22916">
    <property type="entry name" value="GLYCOSYLTRANSFERASE"/>
    <property type="match status" value="1"/>
</dbReference>
<keyword evidence="3" id="KW-1185">Reference proteome</keyword>
<dbReference type="EMBL" id="JAOQJU010000015">
    <property type="protein sequence ID" value="MCU6687210.1"/>
    <property type="molecule type" value="Genomic_DNA"/>
</dbReference>
<gene>
    <name evidence="2" type="ORF">OCV99_11790</name>
</gene>
<dbReference type="PANTHER" id="PTHR22916:SF71">
    <property type="entry name" value="GLYCOSYL TRANSFERASE"/>
    <property type="match status" value="1"/>
</dbReference>
<dbReference type="InterPro" id="IPR001173">
    <property type="entry name" value="Glyco_trans_2-like"/>
</dbReference>
<reference evidence="2 3" key="1">
    <citation type="journal article" date="2021" name="ISME Commun">
        <title>Automated analysis of genomic sequences facilitates high-throughput and comprehensive description of bacteria.</title>
        <authorList>
            <person name="Hitch T.C.A."/>
        </authorList>
    </citation>
    <scope>NUCLEOTIDE SEQUENCE [LARGE SCALE GENOMIC DNA]</scope>
    <source>
        <strain evidence="2 3">Sanger_03</strain>
    </source>
</reference>
<proteinExistence type="predicted"/>
<feature type="domain" description="Glycosyltransferase 2-like" evidence="1">
    <location>
        <begin position="9"/>
        <end position="186"/>
    </location>
</feature>
<evidence type="ECO:0000259" key="1">
    <source>
        <dbReference type="Pfam" id="PF00535"/>
    </source>
</evidence>
<comment type="caution">
    <text evidence="2">The sequence shown here is derived from an EMBL/GenBank/DDBJ whole genome shotgun (WGS) entry which is preliminary data.</text>
</comment>